<keyword evidence="3" id="KW-1185">Reference proteome</keyword>
<feature type="transmembrane region" description="Helical" evidence="1">
    <location>
        <begin position="5"/>
        <end position="23"/>
    </location>
</feature>
<keyword evidence="1" id="KW-0472">Membrane</keyword>
<protein>
    <submittedName>
        <fullName evidence="2">Uncharacterized protein</fullName>
    </submittedName>
</protein>
<feature type="transmembrane region" description="Helical" evidence="1">
    <location>
        <begin position="35"/>
        <end position="54"/>
    </location>
</feature>
<keyword evidence="1" id="KW-0812">Transmembrane</keyword>
<organism evidence="2 3">
    <name type="scientific">Nocardioides guangzhouensis</name>
    <dbReference type="NCBI Taxonomy" id="2497878"/>
    <lineage>
        <taxon>Bacteria</taxon>
        <taxon>Bacillati</taxon>
        <taxon>Actinomycetota</taxon>
        <taxon>Actinomycetes</taxon>
        <taxon>Propionibacteriales</taxon>
        <taxon>Nocardioidaceae</taxon>
        <taxon>Nocardioides</taxon>
    </lineage>
</organism>
<evidence type="ECO:0000256" key="1">
    <source>
        <dbReference type="SAM" id="Phobius"/>
    </source>
</evidence>
<keyword evidence="1" id="KW-1133">Transmembrane helix</keyword>
<sequence>MRNVIGALLGIYGAILTLMGLVGDQELDKTGDVNANLWAGLALLVTAAIFLAWARLRPLQVPG</sequence>
<evidence type="ECO:0000313" key="2">
    <source>
        <dbReference type="EMBL" id="RYP85402.1"/>
    </source>
</evidence>
<name>A0A4Q4ZBU3_9ACTN</name>
<gene>
    <name evidence="2" type="ORF">EKO23_12895</name>
</gene>
<dbReference type="Proteomes" id="UP000295198">
    <property type="component" value="Unassembled WGS sequence"/>
</dbReference>
<dbReference type="OrthoDB" id="5196985at2"/>
<evidence type="ECO:0000313" key="3">
    <source>
        <dbReference type="Proteomes" id="UP000295198"/>
    </source>
</evidence>
<accession>A0A4Q4ZBU3</accession>
<dbReference type="AlphaFoldDB" id="A0A4Q4ZBU3"/>
<reference evidence="2 3" key="1">
    <citation type="submission" date="2019-01" db="EMBL/GenBank/DDBJ databases">
        <title>Nocardioides guangzhouensis sp. nov., an actinobacterium isolated from soil.</title>
        <authorList>
            <person name="Fu Y."/>
            <person name="Cai Y."/>
            <person name="Lin Z."/>
            <person name="Chen P."/>
        </authorList>
    </citation>
    <scope>NUCLEOTIDE SEQUENCE [LARGE SCALE GENOMIC DNA]</scope>
    <source>
        <strain evidence="2 3">130</strain>
    </source>
</reference>
<comment type="caution">
    <text evidence="2">The sequence shown here is derived from an EMBL/GenBank/DDBJ whole genome shotgun (WGS) entry which is preliminary data.</text>
</comment>
<dbReference type="EMBL" id="SDKM01000017">
    <property type="protein sequence ID" value="RYP85402.1"/>
    <property type="molecule type" value="Genomic_DNA"/>
</dbReference>
<proteinExistence type="predicted"/>